<accession>A0A426Z0V6</accession>
<name>A0A426Z0V6_ENSVE</name>
<gene>
    <name evidence="1" type="ORF">B296_00004670</name>
</gene>
<dbReference type="AlphaFoldDB" id="A0A426Z0V6"/>
<dbReference type="Proteomes" id="UP000287651">
    <property type="component" value="Unassembled WGS sequence"/>
</dbReference>
<proteinExistence type="predicted"/>
<organism evidence="1 2">
    <name type="scientific">Ensete ventricosum</name>
    <name type="common">Abyssinian banana</name>
    <name type="synonym">Musa ensete</name>
    <dbReference type="NCBI Taxonomy" id="4639"/>
    <lineage>
        <taxon>Eukaryota</taxon>
        <taxon>Viridiplantae</taxon>
        <taxon>Streptophyta</taxon>
        <taxon>Embryophyta</taxon>
        <taxon>Tracheophyta</taxon>
        <taxon>Spermatophyta</taxon>
        <taxon>Magnoliopsida</taxon>
        <taxon>Liliopsida</taxon>
        <taxon>Zingiberales</taxon>
        <taxon>Musaceae</taxon>
        <taxon>Ensete</taxon>
    </lineage>
</organism>
<evidence type="ECO:0000313" key="1">
    <source>
        <dbReference type="EMBL" id="RRT57604.1"/>
    </source>
</evidence>
<protein>
    <submittedName>
        <fullName evidence="1">Uncharacterized protein</fullName>
    </submittedName>
</protein>
<dbReference type="EMBL" id="AMZH03009090">
    <property type="protein sequence ID" value="RRT57604.1"/>
    <property type="molecule type" value="Genomic_DNA"/>
</dbReference>
<sequence length="268" mass="30760">MCSILDEARNDRARLEGDVLSLTKAVALLKVELKAEGPKAVAAYKASRGFESGLEKMGRVIYEFRYQVAFEWFREKHLEIGSSRTRSLSSSTMPTDLRIAPCSRSLLDFCACISFFRQGAVTTRGRAAYYDVYLPLHRAFRVERRLARLSYKSIEVAVMYEPRDVEDNCLKHSRYSLDLVSKPLKSIGSYRRDPKIKWGRPRVADGRGSRHPRFRPRLFPCRLPPLRVAEPPSLATEPMWRRESSDVDYPSLVSRCSDHGFLVSHRGR</sequence>
<comment type="caution">
    <text evidence="1">The sequence shown here is derived from an EMBL/GenBank/DDBJ whole genome shotgun (WGS) entry which is preliminary data.</text>
</comment>
<reference evidence="1 2" key="1">
    <citation type="journal article" date="2014" name="Agronomy (Basel)">
        <title>A Draft Genome Sequence for Ensete ventricosum, the Drought-Tolerant Tree Against Hunger.</title>
        <authorList>
            <person name="Harrison J."/>
            <person name="Moore K.A."/>
            <person name="Paszkiewicz K."/>
            <person name="Jones T."/>
            <person name="Grant M."/>
            <person name="Ambacheew D."/>
            <person name="Muzemil S."/>
            <person name="Studholme D.J."/>
        </authorList>
    </citation>
    <scope>NUCLEOTIDE SEQUENCE [LARGE SCALE GENOMIC DNA]</scope>
</reference>
<evidence type="ECO:0000313" key="2">
    <source>
        <dbReference type="Proteomes" id="UP000287651"/>
    </source>
</evidence>